<evidence type="ECO:0000313" key="4">
    <source>
        <dbReference type="EMBL" id="RAI32389.1"/>
    </source>
</evidence>
<dbReference type="OrthoDB" id="9815229at2"/>
<reference evidence="4 5" key="1">
    <citation type="submission" date="2017-07" db="EMBL/GenBank/DDBJ databases">
        <title>Draft Genome Sequences of Select Purple Nonsulfur Bacteria.</title>
        <authorList>
            <person name="Lasarre B."/>
            <person name="Mckinlay J.B."/>
        </authorList>
    </citation>
    <scope>NUCLEOTIDE SEQUENCE [LARGE SCALE GENOMIC DNA]</scope>
    <source>
        <strain evidence="4 5">DSM 11907</strain>
    </source>
</reference>
<dbReference type="InterPro" id="IPR008565">
    <property type="entry name" value="TtsA-like_GH18_dom"/>
</dbReference>
<proteinExistence type="predicted"/>
<dbReference type="Gene3D" id="1.20.141.10">
    <property type="entry name" value="Chitosanase, subunit A, domain 1"/>
    <property type="match status" value="1"/>
</dbReference>
<keyword evidence="1" id="KW-0472">Membrane</keyword>
<evidence type="ECO:0000259" key="3">
    <source>
        <dbReference type="Pfam" id="PF09374"/>
    </source>
</evidence>
<feature type="transmembrane region" description="Helical" evidence="1">
    <location>
        <begin position="240"/>
        <end position="262"/>
    </location>
</feature>
<keyword evidence="1" id="KW-0812">Transmembrane</keyword>
<evidence type="ECO:0000313" key="5">
    <source>
        <dbReference type="Proteomes" id="UP000248863"/>
    </source>
</evidence>
<dbReference type="InterPro" id="IPR018537">
    <property type="entry name" value="Peptidoglycan-bd_3"/>
</dbReference>
<dbReference type="EMBL" id="NPEU01000429">
    <property type="protein sequence ID" value="RAI32389.1"/>
    <property type="molecule type" value="Genomic_DNA"/>
</dbReference>
<organism evidence="4 5">
    <name type="scientific">Rhodoplanes elegans</name>
    <dbReference type="NCBI Taxonomy" id="29408"/>
    <lineage>
        <taxon>Bacteria</taxon>
        <taxon>Pseudomonadati</taxon>
        <taxon>Pseudomonadota</taxon>
        <taxon>Alphaproteobacteria</taxon>
        <taxon>Hyphomicrobiales</taxon>
        <taxon>Nitrobacteraceae</taxon>
        <taxon>Rhodoplanes</taxon>
    </lineage>
</organism>
<evidence type="ECO:0000256" key="1">
    <source>
        <dbReference type="SAM" id="Phobius"/>
    </source>
</evidence>
<dbReference type="RefSeq" id="WP_111359641.1">
    <property type="nucleotide sequence ID" value="NZ_NPEU01000429.1"/>
</dbReference>
<dbReference type="CDD" id="cd13926">
    <property type="entry name" value="N-acetylmuramidase_GH108"/>
    <property type="match status" value="1"/>
</dbReference>
<keyword evidence="5" id="KW-1185">Reference proteome</keyword>
<evidence type="ECO:0000259" key="2">
    <source>
        <dbReference type="Pfam" id="PF05838"/>
    </source>
</evidence>
<accession>A0A327K0S3</accession>
<dbReference type="SUPFAM" id="SSF53955">
    <property type="entry name" value="Lysozyme-like"/>
    <property type="match status" value="1"/>
</dbReference>
<sequence length="290" mass="30860">MKQNFGKALERVLVYEGGYSNHPRDPGGPTNKGIIQRVYDGYRRGRGDAPRSVRELTRDELVEIYRRQYWDRIQGDRLPAGVDLVVFDGAVNSGFSQSTKWLQRALGLARVDGELGEATLAAALAHPDHDALIADICARRLGMLHNLSTWDVFGKGWGRRVANVMAIGQAWASGSVGPQPVAVHEYGGDAKALVSDVALPKVTAETATQGTLGGGAIAAAVNGAREQLQPLVGSNRTVDLVFTVLTLIGVAIAIGGAAYALWAVRRRRAAERAWSGEAIAAVDPFAGAPA</sequence>
<dbReference type="Pfam" id="PF05838">
    <property type="entry name" value="Glyco_hydro_108"/>
    <property type="match status" value="1"/>
</dbReference>
<dbReference type="AlphaFoldDB" id="A0A327K0S3"/>
<gene>
    <name evidence="4" type="ORF">CH338_24255</name>
</gene>
<protein>
    <submittedName>
        <fullName evidence="4">Uncharacterized protein</fullName>
    </submittedName>
</protein>
<comment type="caution">
    <text evidence="4">The sequence shown here is derived from an EMBL/GenBank/DDBJ whole genome shotgun (WGS) entry which is preliminary data.</text>
</comment>
<name>A0A327K0S3_9BRAD</name>
<dbReference type="Pfam" id="PF09374">
    <property type="entry name" value="PG_binding_3"/>
    <property type="match status" value="1"/>
</dbReference>
<feature type="domain" description="TtsA-like Glycoside hydrolase family 108" evidence="2">
    <location>
        <begin position="10"/>
        <end position="94"/>
    </location>
</feature>
<keyword evidence="1" id="KW-1133">Transmembrane helix</keyword>
<feature type="domain" description="Peptidoglycan binding" evidence="3">
    <location>
        <begin position="99"/>
        <end position="160"/>
    </location>
</feature>
<dbReference type="InterPro" id="IPR023346">
    <property type="entry name" value="Lysozyme-like_dom_sf"/>
</dbReference>
<dbReference type="Proteomes" id="UP000248863">
    <property type="component" value="Unassembled WGS sequence"/>
</dbReference>